<evidence type="ECO:0000256" key="1">
    <source>
        <dbReference type="SAM" id="Phobius"/>
    </source>
</evidence>
<keyword evidence="1" id="KW-1133">Transmembrane helix</keyword>
<comment type="caution">
    <text evidence="3">The sequence shown here is derived from an EMBL/GenBank/DDBJ whole genome shotgun (WGS) entry which is preliminary data.</text>
</comment>
<dbReference type="EMBL" id="JAENII010000003">
    <property type="protein sequence ID" value="MBK1826259.1"/>
    <property type="molecule type" value="Genomic_DNA"/>
</dbReference>
<evidence type="ECO:0000313" key="3">
    <source>
        <dbReference type="EMBL" id="MBK1826259.1"/>
    </source>
</evidence>
<dbReference type="AlphaFoldDB" id="A0A934R6N0"/>
<accession>A0A934R6N0</accession>
<keyword evidence="4" id="KW-1185">Reference proteome</keyword>
<keyword evidence="1" id="KW-0472">Membrane</keyword>
<keyword evidence="3" id="KW-0378">Hydrolase</keyword>
<protein>
    <submittedName>
        <fullName evidence="3">Alpha/beta fold hydrolase</fullName>
    </submittedName>
</protein>
<dbReference type="Pfam" id="PF12146">
    <property type="entry name" value="Hydrolase_4"/>
    <property type="match status" value="1"/>
</dbReference>
<reference evidence="3" key="1">
    <citation type="submission" date="2021-01" db="EMBL/GenBank/DDBJ databases">
        <title>Modified the classification status of verrucomicrobia.</title>
        <authorList>
            <person name="Feng X."/>
        </authorList>
    </citation>
    <scope>NUCLEOTIDE SEQUENCE</scope>
    <source>
        <strain evidence="3">KCTC 22201</strain>
    </source>
</reference>
<dbReference type="InterPro" id="IPR029058">
    <property type="entry name" value="AB_hydrolase_fold"/>
</dbReference>
<dbReference type="RefSeq" id="WP_200276973.1">
    <property type="nucleotide sequence ID" value="NZ_JAENII010000003.1"/>
</dbReference>
<dbReference type="Gene3D" id="3.40.50.1820">
    <property type="entry name" value="alpha/beta hydrolase"/>
    <property type="match status" value="1"/>
</dbReference>
<sequence length="499" mass="54546">MKKTFAQHSVTMLRRALGYGILVTLVSLIAIAIYVLNNRADLHLWHEVDLDEEFTTKSDVDDFSGYLALEERLFDQLETEVYAKMPPGDAQAINRFQKGSMMDPTSMETNWNRTFQLTHESPTAGVLLLHGMSDSPYSLRHLGETYHQQGADVIGLRIPGHGTAPSGLIETTWKDMSAAVRLAATQLQKQVGDQPIYLVGYSNGGALAVMYAIESLEDDSLPRPEAMVLLSPEIGVSKAAALAVWQGRVGHWLGLDKLAWNSISMEYDPFKYGSFAINAGDQAHRITAEIDKRLGSMSAAGELDNFPRTLVFQSAVDATVSVPALISRLFSRLPPSGHQLVLFDINRVELIEHLLKTDPADQLADLLKGANHPFTLSVVSNTTANEAPTSLVQITHRQSGESTISIESTDLSWPGDTFSLSHVALPFPEDDGLYGSGDGGKTPTLGNRALRGERGTLLISPGEMLRQKWNPFYPWLEKQCLTFTGFGPGETNAPAAAPE</sequence>
<dbReference type="SUPFAM" id="SSF53474">
    <property type="entry name" value="alpha/beta-Hydrolases"/>
    <property type="match status" value="1"/>
</dbReference>
<dbReference type="Proteomes" id="UP000658278">
    <property type="component" value="Unassembled WGS sequence"/>
</dbReference>
<dbReference type="InterPro" id="IPR022742">
    <property type="entry name" value="Hydrolase_4"/>
</dbReference>
<name>A0A934R6N0_9BACT</name>
<evidence type="ECO:0000313" key="4">
    <source>
        <dbReference type="Proteomes" id="UP000658278"/>
    </source>
</evidence>
<feature type="domain" description="Serine aminopeptidase S33" evidence="2">
    <location>
        <begin position="121"/>
        <end position="343"/>
    </location>
</feature>
<organism evidence="3 4">
    <name type="scientific">Haloferula rosea</name>
    <dbReference type="NCBI Taxonomy" id="490093"/>
    <lineage>
        <taxon>Bacteria</taxon>
        <taxon>Pseudomonadati</taxon>
        <taxon>Verrucomicrobiota</taxon>
        <taxon>Verrucomicrobiia</taxon>
        <taxon>Verrucomicrobiales</taxon>
        <taxon>Verrucomicrobiaceae</taxon>
        <taxon>Haloferula</taxon>
    </lineage>
</organism>
<dbReference type="GO" id="GO:0016787">
    <property type="term" value="F:hydrolase activity"/>
    <property type="evidence" value="ECO:0007669"/>
    <property type="project" value="UniProtKB-KW"/>
</dbReference>
<keyword evidence="1" id="KW-0812">Transmembrane</keyword>
<proteinExistence type="predicted"/>
<feature type="transmembrane region" description="Helical" evidence="1">
    <location>
        <begin position="16"/>
        <end position="36"/>
    </location>
</feature>
<evidence type="ECO:0000259" key="2">
    <source>
        <dbReference type="Pfam" id="PF12146"/>
    </source>
</evidence>
<gene>
    <name evidence="3" type="ORF">JIN81_04460</name>
</gene>